<dbReference type="Pfam" id="PF05593">
    <property type="entry name" value="RHS_repeat"/>
    <property type="match status" value="1"/>
</dbReference>
<dbReference type="RefSeq" id="WP_183442550.1">
    <property type="nucleotide sequence ID" value="NZ_JACHXD010000011.1"/>
</dbReference>
<dbReference type="EMBL" id="JACHXD010000011">
    <property type="protein sequence ID" value="MBB3120792.1"/>
    <property type="molecule type" value="Genomic_DNA"/>
</dbReference>
<feature type="chain" id="PRO_5031271939" evidence="1">
    <location>
        <begin position="32"/>
        <end position="75"/>
    </location>
</feature>
<evidence type="ECO:0000313" key="3">
    <source>
        <dbReference type="Proteomes" id="UP000541535"/>
    </source>
</evidence>
<dbReference type="Gene3D" id="2.180.10.10">
    <property type="entry name" value="RHS repeat-associated core"/>
    <property type="match status" value="1"/>
</dbReference>
<dbReference type="AlphaFoldDB" id="A0A7W5BCQ3"/>
<proteinExistence type="predicted"/>
<feature type="signal peptide" evidence="1">
    <location>
        <begin position="1"/>
        <end position="31"/>
    </location>
</feature>
<accession>A0A7W5BCQ3</accession>
<evidence type="ECO:0000256" key="1">
    <source>
        <dbReference type="SAM" id="SignalP"/>
    </source>
</evidence>
<dbReference type="InterPro" id="IPR006530">
    <property type="entry name" value="YD"/>
</dbReference>
<dbReference type="NCBIfam" id="TIGR01643">
    <property type="entry name" value="YD_repeat_2x"/>
    <property type="match status" value="1"/>
</dbReference>
<keyword evidence="1" id="KW-0732">Signal</keyword>
<evidence type="ECO:0000313" key="2">
    <source>
        <dbReference type="EMBL" id="MBB3120792.1"/>
    </source>
</evidence>
<name>A0A7W5BCQ3_9BURK</name>
<dbReference type="InterPro" id="IPR031325">
    <property type="entry name" value="RHS_repeat"/>
</dbReference>
<dbReference type="Proteomes" id="UP000541535">
    <property type="component" value="Unassembled WGS sequence"/>
</dbReference>
<organism evidence="2 3">
    <name type="scientific">Pseudoduganella violacea</name>
    <dbReference type="NCBI Taxonomy" id="1715466"/>
    <lineage>
        <taxon>Bacteria</taxon>
        <taxon>Pseudomonadati</taxon>
        <taxon>Pseudomonadota</taxon>
        <taxon>Betaproteobacteria</taxon>
        <taxon>Burkholderiales</taxon>
        <taxon>Oxalobacteraceae</taxon>
        <taxon>Telluria group</taxon>
        <taxon>Pseudoduganella</taxon>
    </lineage>
</organism>
<keyword evidence="3" id="KW-1185">Reference proteome</keyword>
<comment type="caution">
    <text evidence="2">The sequence shown here is derived from an EMBL/GenBank/DDBJ whole genome shotgun (WGS) entry which is preliminary data.</text>
</comment>
<sequence length="75" mass="7846">MKSVSPVHHLATFRKCLVGLLAALAATAVFAGSATYTYDSLGRVTKIVYSNGVVITYTYDAAGNRSTYVVTGAPS</sequence>
<gene>
    <name evidence="2" type="ORF">FHS03_003862</name>
</gene>
<reference evidence="2 3" key="1">
    <citation type="submission" date="2020-08" db="EMBL/GenBank/DDBJ databases">
        <title>Genomic Encyclopedia of Type Strains, Phase III (KMG-III): the genomes of soil and plant-associated and newly described type strains.</title>
        <authorList>
            <person name="Whitman W."/>
        </authorList>
    </citation>
    <scope>NUCLEOTIDE SEQUENCE [LARGE SCALE GENOMIC DNA]</scope>
    <source>
        <strain evidence="2 3">CECT 8897</strain>
    </source>
</reference>
<protein>
    <submittedName>
        <fullName evidence="2">YD repeat-containing protein</fullName>
    </submittedName>
</protein>